<evidence type="ECO:0000256" key="6">
    <source>
        <dbReference type="SAM" id="Phobius"/>
    </source>
</evidence>
<dbReference type="InterPro" id="IPR036259">
    <property type="entry name" value="MFS_trans_sf"/>
</dbReference>
<evidence type="ECO:0000313" key="8">
    <source>
        <dbReference type="Proteomes" id="UP000738325"/>
    </source>
</evidence>
<evidence type="ECO:0000256" key="4">
    <source>
        <dbReference type="ARBA" id="ARBA00023136"/>
    </source>
</evidence>
<feature type="transmembrane region" description="Helical" evidence="6">
    <location>
        <begin position="270"/>
        <end position="292"/>
    </location>
</feature>
<dbReference type="PANTHER" id="PTHR23507:SF1">
    <property type="entry name" value="FI18259P1-RELATED"/>
    <property type="match status" value="1"/>
</dbReference>
<accession>A0A9P6RC18</accession>
<feature type="compositionally biased region" description="Polar residues" evidence="5">
    <location>
        <begin position="32"/>
        <end position="48"/>
    </location>
</feature>
<feature type="transmembrane region" description="Helical" evidence="6">
    <location>
        <begin position="644"/>
        <end position="663"/>
    </location>
</feature>
<feature type="compositionally biased region" description="Basic and acidic residues" evidence="5">
    <location>
        <begin position="423"/>
        <end position="437"/>
    </location>
</feature>
<dbReference type="EMBL" id="JAAAIP010000540">
    <property type="protein sequence ID" value="KAG0315422.1"/>
    <property type="molecule type" value="Genomic_DNA"/>
</dbReference>
<evidence type="ECO:0000256" key="5">
    <source>
        <dbReference type="SAM" id="MobiDB-lite"/>
    </source>
</evidence>
<name>A0A9P6RC18_9FUNG</name>
<dbReference type="GO" id="GO:0022857">
    <property type="term" value="F:transmembrane transporter activity"/>
    <property type="evidence" value="ECO:0007669"/>
    <property type="project" value="InterPro"/>
</dbReference>
<dbReference type="AlphaFoldDB" id="A0A9P6RC18"/>
<sequence>MASPSGAREASTLSHRASETTIADRIDDESTPLLSNNNNTKGSAEPNPTSLYVKAISDHLPWHKRPTVFWILPIFGLAWVSSGMLSSSQGQFQASFLCREYMNRHSSQNMTLQAASEGIVSLLTTTRPAAGCQIPEIEAFTAKILALVEVITGIASTLSIGYYASLSDKHGRRAIIMLAFFATFVNLCCIVIMDLYWDQIGLPLMVVAGLVNGLLGGTTLGITMSLAYAADCTDPAKRSLVFSWLHAGLYLGLAVGPFLGGSIVRASGTILTVVYIDMCISALCFVLTALFLPESLPSKQPAHVRKLYEKTDESASGATGAQPVKQERVAWHSHAIRALSFFKPNGRNTNLILLAAISFIQMLSYRGTLSVVILYTNHMFHWTEYEDGIMFSLASLVRLFTMLVVLPVLVNLHQKAYRKKKSKSDAKAGKSTNRDGSVHAGATTANQKHQHQRQDNNGYSDTDISSQALFDPNDLNIASSVQHLGDSAFTYSSDEEEEVQGHRNRQISADSTATLAPVAANAGQNGEGGSSAATTTSVRTRDETFSDIKFDTWMVRTGFAINAITYVGYGMATEGWMFTTAVSAHAACIIASPSLKSLLTNLVEPSQFGSVLGAVQVVDSIAAIFSPMVISWVYAITVKSMPEFVWYTCAAWGVICVVISFMIRQKQFRNNMDV</sequence>
<feature type="transmembrane region" description="Helical" evidence="6">
    <location>
        <begin position="553"/>
        <end position="572"/>
    </location>
</feature>
<feature type="compositionally biased region" description="Polar residues" evidence="5">
    <location>
        <begin position="455"/>
        <end position="465"/>
    </location>
</feature>
<dbReference type="Gene3D" id="1.20.1250.20">
    <property type="entry name" value="MFS general substrate transporter like domains"/>
    <property type="match status" value="2"/>
</dbReference>
<dbReference type="PANTHER" id="PTHR23507">
    <property type="entry name" value="ZGC:174356"/>
    <property type="match status" value="1"/>
</dbReference>
<feature type="transmembrane region" description="Helical" evidence="6">
    <location>
        <begin position="241"/>
        <end position="264"/>
    </location>
</feature>
<dbReference type="SUPFAM" id="SSF103473">
    <property type="entry name" value="MFS general substrate transporter"/>
    <property type="match status" value="2"/>
</dbReference>
<dbReference type="Pfam" id="PF07690">
    <property type="entry name" value="MFS_1"/>
    <property type="match status" value="1"/>
</dbReference>
<dbReference type="InterPro" id="IPR011701">
    <property type="entry name" value="MFS"/>
</dbReference>
<feature type="transmembrane region" description="Helical" evidence="6">
    <location>
        <begin position="175"/>
        <end position="197"/>
    </location>
</feature>
<feature type="transmembrane region" description="Helical" evidence="6">
    <location>
        <begin position="203"/>
        <end position="229"/>
    </location>
</feature>
<evidence type="ECO:0000256" key="2">
    <source>
        <dbReference type="ARBA" id="ARBA00022692"/>
    </source>
</evidence>
<comment type="subcellular location">
    <subcellularLocation>
        <location evidence="1">Membrane</location>
        <topology evidence="1">Multi-pass membrane protein</topology>
    </subcellularLocation>
</comment>
<feature type="transmembrane region" description="Helical" evidence="6">
    <location>
        <begin position="611"/>
        <end position="638"/>
    </location>
</feature>
<keyword evidence="3 6" id="KW-1133">Transmembrane helix</keyword>
<evidence type="ECO:0000313" key="7">
    <source>
        <dbReference type="EMBL" id="KAG0315422.1"/>
    </source>
</evidence>
<feature type="transmembrane region" description="Helical" evidence="6">
    <location>
        <begin position="351"/>
        <end position="376"/>
    </location>
</feature>
<feature type="transmembrane region" description="Helical" evidence="6">
    <location>
        <begin position="388"/>
        <end position="412"/>
    </location>
</feature>
<reference evidence="7" key="1">
    <citation type="journal article" date="2020" name="Fungal Divers.">
        <title>Resolving the Mortierellaceae phylogeny through synthesis of multi-gene phylogenetics and phylogenomics.</title>
        <authorList>
            <person name="Vandepol N."/>
            <person name="Liber J."/>
            <person name="Desiro A."/>
            <person name="Na H."/>
            <person name="Kennedy M."/>
            <person name="Barry K."/>
            <person name="Grigoriev I.V."/>
            <person name="Miller A.N."/>
            <person name="O'Donnell K."/>
            <person name="Stajich J.E."/>
            <person name="Bonito G."/>
        </authorList>
    </citation>
    <scope>NUCLEOTIDE SEQUENCE</scope>
    <source>
        <strain evidence="7">REB-010B</strain>
    </source>
</reference>
<dbReference type="Proteomes" id="UP000738325">
    <property type="component" value="Unassembled WGS sequence"/>
</dbReference>
<evidence type="ECO:0000256" key="1">
    <source>
        <dbReference type="ARBA" id="ARBA00004141"/>
    </source>
</evidence>
<proteinExistence type="predicted"/>
<feature type="region of interest" description="Disordered" evidence="5">
    <location>
        <begin position="1"/>
        <end position="48"/>
    </location>
</feature>
<feature type="transmembrane region" description="Helical" evidence="6">
    <location>
        <begin position="144"/>
        <end position="163"/>
    </location>
</feature>
<feature type="region of interest" description="Disordered" evidence="5">
    <location>
        <begin position="420"/>
        <end position="465"/>
    </location>
</feature>
<feature type="compositionally biased region" description="Basic and acidic residues" evidence="5">
    <location>
        <begin position="16"/>
        <end position="25"/>
    </location>
</feature>
<evidence type="ECO:0000256" key="3">
    <source>
        <dbReference type="ARBA" id="ARBA00022989"/>
    </source>
</evidence>
<organism evidence="7 8">
    <name type="scientific">Dissophora globulifera</name>
    <dbReference type="NCBI Taxonomy" id="979702"/>
    <lineage>
        <taxon>Eukaryota</taxon>
        <taxon>Fungi</taxon>
        <taxon>Fungi incertae sedis</taxon>
        <taxon>Mucoromycota</taxon>
        <taxon>Mortierellomycotina</taxon>
        <taxon>Mortierellomycetes</taxon>
        <taxon>Mortierellales</taxon>
        <taxon>Mortierellaceae</taxon>
        <taxon>Dissophora</taxon>
    </lineage>
</organism>
<protein>
    <submittedName>
        <fullName evidence="7">Uncharacterized protein</fullName>
    </submittedName>
</protein>
<keyword evidence="8" id="KW-1185">Reference proteome</keyword>
<keyword evidence="2 6" id="KW-0812">Transmembrane</keyword>
<gene>
    <name evidence="7" type="ORF">BGZ99_007482</name>
</gene>
<keyword evidence="4 6" id="KW-0472">Membrane</keyword>
<dbReference type="OrthoDB" id="3026777at2759"/>
<dbReference type="GO" id="GO:0016020">
    <property type="term" value="C:membrane"/>
    <property type="evidence" value="ECO:0007669"/>
    <property type="project" value="UniProtKB-SubCell"/>
</dbReference>
<comment type="caution">
    <text evidence="7">The sequence shown here is derived from an EMBL/GenBank/DDBJ whole genome shotgun (WGS) entry which is preliminary data.</text>
</comment>